<proteinExistence type="predicted"/>
<dbReference type="RefSeq" id="WP_186879426.1">
    <property type="nucleotide sequence ID" value="NZ_JACOGG010000001.1"/>
</dbReference>
<dbReference type="EMBL" id="JACOGG010000001">
    <property type="protein sequence ID" value="MBC3933769.1"/>
    <property type="molecule type" value="Genomic_DNA"/>
</dbReference>
<protein>
    <submittedName>
        <fullName evidence="1">Uncharacterized protein</fullName>
    </submittedName>
</protein>
<organism evidence="1 2">
    <name type="scientific">Undibacterium rugosum</name>
    <dbReference type="NCBI Taxonomy" id="2762291"/>
    <lineage>
        <taxon>Bacteria</taxon>
        <taxon>Pseudomonadati</taxon>
        <taxon>Pseudomonadota</taxon>
        <taxon>Betaproteobacteria</taxon>
        <taxon>Burkholderiales</taxon>
        <taxon>Oxalobacteraceae</taxon>
        <taxon>Undibacterium</taxon>
    </lineage>
</organism>
<name>A0A923KRE7_9BURK</name>
<comment type="caution">
    <text evidence="1">The sequence shown here is derived from an EMBL/GenBank/DDBJ whole genome shotgun (WGS) entry which is preliminary data.</text>
</comment>
<sequence>MRKSSIRTLYEAQQSWYDTVYFMQFKDVFLGDLHCRYSAKFGFNPKDAKITHFRYTPSGELEELTSLSNAEIYADSIKHQVEFMRIFRDGTMEKT</sequence>
<keyword evidence="2" id="KW-1185">Reference proteome</keyword>
<evidence type="ECO:0000313" key="1">
    <source>
        <dbReference type="EMBL" id="MBC3933769.1"/>
    </source>
</evidence>
<dbReference type="Proteomes" id="UP000612361">
    <property type="component" value="Unassembled WGS sequence"/>
</dbReference>
<gene>
    <name evidence="1" type="ORF">H8K47_00220</name>
</gene>
<dbReference type="AlphaFoldDB" id="A0A923KRE7"/>
<reference evidence="1" key="1">
    <citation type="submission" date="2020-08" db="EMBL/GenBank/DDBJ databases">
        <title>Novel species isolated from subtropical streams in China.</title>
        <authorList>
            <person name="Lu H."/>
        </authorList>
    </citation>
    <scope>NUCLEOTIDE SEQUENCE</scope>
    <source>
        <strain evidence="1">CY7W</strain>
    </source>
</reference>
<accession>A0A923KRE7</accession>
<evidence type="ECO:0000313" key="2">
    <source>
        <dbReference type="Proteomes" id="UP000612361"/>
    </source>
</evidence>